<keyword evidence="3" id="KW-1185">Reference proteome</keyword>
<dbReference type="PANTHER" id="PTHR43358:SF5">
    <property type="entry name" value="EXPORTED PROTEIN"/>
    <property type="match status" value="1"/>
</dbReference>
<name>A0A248TLL8_9BACI</name>
<gene>
    <name evidence="2" type="ORF">CKF48_18495</name>
</gene>
<dbReference type="RefSeq" id="WP_095372678.1">
    <property type="nucleotide sequence ID" value="NZ_CP022983.1"/>
</dbReference>
<dbReference type="Pfam" id="PF12146">
    <property type="entry name" value="Hydrolase_4"/>
    <property type="match status" value="1"/>
</dbReference>
<dbReference type="InterPro" id="IPR022742">
    <property type="entry name" value="Hydrolase_4"/>
</dbReference>
<dbReference type="SUPFAM" id="SSF53474">
    <property type="entry name" value="alpha/beta-Hydrolases"/>
    <property type="match status" value="1"/>
</dbReference>
<feature type="domain" description="Serine aminopeptidase S33" evidence="1">
    <location>
        <begin position="82"/>
        <end position="192"/>
    </location>
</feature>
<sequence length="315" mass="35857">MKRILRYSLLLLTVILSIGTYFTNKLMYIRKKDNAVIVERESIAGRLNVSAYDQLEKEEHFIHSPLGYSLKVVVAAPYPSNRYVIISHGVTENKTNSIKYMNLFLSRGFNVVIYDHRRHGESGGKTTSYGYYEKYDLKAVVDWLKRQKGPDVLLGIHGESMGAATMLLYAGSLADDADFYIADCPFSDLSGQLTHHLRTTFKLPPKVILPISNVFLRLRDKYSIHDVSPLAVVSYISKPVLFIHSKDDTFIPPVMTEMLYEQKNEPKKLFIAKNGAHAQSYNENKEAYEAAIDSFFTDNGIPFQVEDSPAHKFER</sequence>
<dbReference type="Gene3D" id="3.40.50.1820">
    <property type="entry name" value="alpha/beta hydrolase"/>
    <property type="match status" value="1"/>
</dbReference>
<dbReference type="OrthoDB" id="9776685at2"/>
<evidence type="ECO:0000259" key="1">
    <source>
        <dbReference type="Pfam" id="PF12146"/>
    </source>
</evidence>
<proteinExistence type="predicted"/>
<dbReference type="InterPro" id="IPR052920">
    <property type="entry name" value="DNA-binding_regulatory"/>
</dbReference>
<organism evidence="2 3">
    <name type="scientific">Cytobacillus kochii</name>
    <dbReference type="NCBI Taxonomy" id="859143"/>
    <lineage>
        <taxon>Bacteria</taxon>
        <taxon>Bacillati</taxon>
        <taxon>Bacillota</taxon>
        <taxon>Bacilli</taxon>
        <taxon>Bacillales</taxon>
        <taxon>Bacillaceae</taxon>
        <taxon>Cytobacillus</taxon>
    </lineage>
</organism>
<dbReference type="PANTHER" id="PTHR43358">
    <property type="entry name" value="ALPHA/BETA-HYDROLASE"/>
    <property type="match status" value="1"/>
</dbReference>
<dbReference type="Proteomes" id="UP000215137">
    <property type="component" value="Chromosome"/>
</dbReference>
<accession>A0A248TLL8</accession>
<dbReference type="InterPro" id="IPR029058">
    <property type="entry name" value="AB_hydrolase_fold"/>
</dbReference>
<dbReference type="EMBL" id="CP022983">
    <property type="protein sequence ID" value="ASV69114.1"/>
    <property type="molecule type" value="Genomic_DNA"/>
</dbReference>
<evidence type="ECO:0000313" key="3">
    <source>
        <dbReference type="Proteomes" id="UP000215137"/>
    </source>
</evidence>
<evidence type="ECO:0000313" key="2">
    <source>
        <dbReference type="EMBL" id="ASV69114.1"/>
    </source>
</evidence>
<dbReference type="KEGG" id="bko:CKF48_18495"/>
<protein>
    <recommendedName>
        <fullName evidence="1">Serine aminopeptidase S33 domain-containing protein</fullName>
    </recommendedName>
</protein>
<reference evidence="2 3" key="1">
    <citation type="submission" date="2017-08" db="EMBL/GenBank/DDBJ databases">
        <title>Complete Genome Sequence of Bacillus kochii Oregon-R-modENCODE STRAIN BDGP4, isolated from Drosophila melanogaster gut.</title>
        <authorList>
            <person name="Wan K.H."/>
            <person name="Yu C."/>
            <person name="Park S."/>
            <person name="Hammonds A.S."/>
            <person name="Booth B.W."/>
            <person name="Celniker S.E."/>
        </authorList>
    </citation>
    <scope>NUCLEOTIDE SEQUENCE [LARGE SCALE GENOMIC DNA]</scope>
    <source>
        <strain evidence="2 3">BDGP4</strain>
    </source>
</reference>
<dbReference type="AlphaFoldDB" id="A0A248TLL8"/>